<dbReference type="GO" id="GO:0051087">
    <property type="term" value="F:protein-folding chaperone binding"/>
    <property type="evidence" value="ECO:0007669"/>
    <property type="project" value="TreeGrafter"/>
</dbReference>
<evidence type="ECO:0008006" key="6">
    <source>
        <dbReference type="Google" id="ProtNLM"/>
    </source>
</evidence>
<comment type="caution">
    <text evidence="4">The sequence shown here is derived from an EMBL/GenBank/DDBJ whole genome shotgun (WGS) entry which is preliminary data.</text>
</comment>
<dbReference type="PANTHER" id="PTHR21431">
    <property type="entry name" value="PREFOLDIN SUBUNIT 6"/>
    <property type="match status" value="1"/>
</dbReference>
<dbReference type="CDD" id="cd23161">
    <property type="entry name" value="Prefoldin_6"/>
    <property type="match status" value="1"/>
</dbReference>
<dbReference type="GO" id="GO:0016272">
    <property type="term" value="C:prefoldin complex"/>
    <property type="evidence" value="ECO:0007669"/>
    <property type="project" value="InterPro"/>
</dbReference>
<dbReference type="PANTHER" id="PTHR21431:SF0">
    <property type="entry name" value="PREFOLDIN SUBUNIT 6"/>
    <property type="match status" value="1"/>
</dbReference>
<keyword evidence="3" id="KW-0175">Coiled coil</keyword>
<name>A0A8J8P2M1_HALGN</name>
<dbReference type="GO" id="GO:0051082">
    <property type="term" value="F:unfolded protein binding"/>
    <property type="evidence" value="ECO:0007669"/>
    <property type="project" value="InterPro"/>
</dbReference>
<evidence type="ECO:0000256" key="3">
    <source>
        <dbReference type="SAM" id="Coils"/>
    </source>
</evidence>
<dbReference type="EMBL" id="RRYP01001178">
    <property type="protein sequence ID" value="TNV86296.1"/>
    <property type="molecule type" value="Genomic_DNA"/>
</dbReference>
<comment type="similarity">
    <text evidence="1">Belongs to the prefoldin subunit beta family.</text>
</comment>
<evidence type="ECO:0000313" key="4">
    <source>
        <dbReference type="EMBL" id="TNV86296.1"/>
    </source>
</evidence>
<dbReference type="InterPro" id="IPR002777">
    <property type="entry name" value="PFD_beta-like"/>
</dbReference>
<dbReference type="OrthoDB" id="248120at2759"/>
<dbReference type="Pfam" id="PF01920">
    <property type="entry name" value="Prefoldin_2"/>
    <property type="match status" value="1"/>
</dbReference>
<organism evidence="4 5">
    <name type="scientific">Halteria grandinella</name>
    <dbReference type="NCBI Taxonomy" id="5974"/>
    <lineage>
        <taxon>Eukaryota</taxon>
        <taxon>Sar</taxon>
        <taxon>Alveolata</taxon>
        <taxon>Ciliophora</taxon>
        <taxon>Intramacronucleata</taxon>
        <taxon>Spirotrichea</taxon>
        <taxon>Stichotrichia</taxon>
        <taxon>Sporadotrichida</taxon>
        <taxon>Halteriidae</taxon>
        <taxon>Halteria</taxon>
    </lineage>
</organism>
<dbReference type="AlphaFoldDB" id="A0A8J8P2M1"/>
<dbReference type="FunFam" id="1.10.287.370:FF:000003">
    <property type="entry name" value="Prefoldin subunit 6"/>
    <property type="match status" value="1"/>
</dbReference>
<keyword evidence="5" id="KW-1185">Reference proteome</keyword>
<dbReference type="GO" id="GO:0006457">
    <property type="term" value="P:protein folding"/>
    <property type="evidence" value="ECO:0007669"/>
    <property type="project" value="InterPro"/>
</dbReference>
<sequence length="137" mass="15965">MQKQAEIQKKLESEVIEIKKIEQEFTKVFKAKQSLVEKKSENEMVLAEFNLMSGEASVFKLVGPVLAKQDTAEAKGNVEKRIEFITKEIERMDKLEQDFQNKVEERRKNITKLQEDMRREFMKEQANLQAASGQQAQ</sequence>
<protein>
    <recommendedName>
        <fullName evidence="6">Prefoldin subunit 6</fullName>
    </recommendedName>
</protein>
<dbReference type="GO" id="GO:0051131">
    <property type="term" value="P:chaperone-mediated protein complex assembly"/>
    <property type="evidence" value="ECO:0007669"/>
    <property type="project" value="TreeGrafter"/>
</dbReference>
<dbReference type="Gene3D" id="1.10.287.370">
    <property type="match status" value="1"/>
</dbReference>
<dbReference type="InterPro" id="IPR009053">
    <property type="entry name" value="Prefoldin"/>
</dbReference>
<feature type="coiled-coil region" evidence="3">
    <location>
        <begin position="85"/>
        <end position="116"/>
    </location>
</feature>
<dbReference type="SUPFAM" id="SSF46579">
    <property type="entry name" value="Prefoldin"/>
    <property type="match status" value="1"/>
</dbReference>
<evidence type="ECO:0000256" key="2">
    <source>
        <dbReference type="ARBA" id="ARBA00023186"/>
    </source>
</evidence>
<gene>
    <name evidence="4" type="ORF">FGO68_gene5989</name>
</gene>
<keyword evidence="2" id="KW-0143">Chaperone</keyword>
<dbReference type="GO" id="GO:0005737">
    <property type="term" value="C:cytoplasm"/>
    <property type="evidence" value="ECO:0007669"/>
    <property type="project" value="TreeGrafter"/>
</dbReference>
<evidence type="ECO:0000313" key="5">
    <source>
        <dbReference type="Proteomes" id="UP000785679"/>
    </source>
</evidence>
<reference evidence="4" key="1">
    <citation type="submission" date="2019-06" db="EMBL/GenBank/DDBJ databases">
        <authorList>
            <person name="Zheng W."/>
        </authorList>
    </citation>
    <scope>NUCLEOTIDE SEQUENCE</scope>
    <source>
        <strain evidence="4">QDHG01</strain>
    </source>
</reference>
<dbReference type="Proteomes" id="UP000785679">
    <property type="component" value="Unassembled WGS sequence"/>
</dbReference>
<accession>A0A8J8P2M1</accession>
<proteinExistence type="inferred from homology"/>
<evidence type="ECO:0000256" key="1">
    <source>
        <dbReference type="ARBA" id="ARBA00008045"/>
    </source>
</evidence>